<dbReference type="SUPFAM" id="SSF81321">
    <property type="entry name" value="Family A G protein-coupled receptor-like"/>
    <property type="match status" value="1"/>
</dbReference>
<dbReference type="PROSITE" id="PS50262">
    <property type="entry name" value="G_PROTEIN_RECEP_F1_2"/>
    <property type="match status" value="1"/>
</dbReference>
<evidence type="ECO:0000313" key="7">
    <source>
        <dbReference type="EMBL" id="CAB03338.2"/>
    </source>
</evidence>
<evidence type="ECO:0000259" key="6">
    <source>
        <dbReference type="PROSITE" id="PS50262"/>
    </source>
</evidence>
<keyword evidence="2 5" id="KW-0812">Transmembrane</keyword>
<dbReference type="PaxDb" id="6239-T10H4.9"/>
<dbReference type="PANTHER" id="PTHR23017">
    <property type="entry name" value="SERPENTINE RECEPTOR, CLASS X"/>
    <property type="match status" value="1"/>
</dbReference>
<dbReference type="OrthoDB" id="5825164at2759"/>
<dbReference type="OMA" id="RIRIVVM"/>
<dbReference type="InterPro" id="IPR019430">
    <property type="entry name" value="7TM_GPCR_serpentine_rcpt_Srx"/>
</dbReference>
<dbReference type="AGR" id="WB:WBGene00005942"/>
<feature type="transmembrane region" description="Helical" evidence="5">
    <location>
        <begin position="124"/>
        <end position="141"/>
    </location>
</feature>
<dbReference type="HOGENOM" id="CLU_059630_3_1_1"/>
<dbReference type="SMR" id="O45779"/>
<dbReference type="Gene3D" id="1.20.1070.10">
    <property type="entry name" value="Rhodopsin 7-helix transmembrane proteins"/>
    <property type="match status" value="1"/>
</dbReference>
<dbReference type="PhylomeDB" id="O45779"/>
<dbReference type="GO" id="GO:0016020">
    <property type="term" value="C:membrane"/>
    <property type="evidence" value="ECO:0007669"/>
    <property type="project" value="UniProtKB-SubCell"/>
</dbReference>
<dbReference type="CTD" id="188398"/>
<evidence type="ECO:0000256" key="2">
    <source>
        <dbReference type="ARBA" id="ARBA00022692"/>
    </source>
</evidence>
<dbReference type="RefSeq" id="NP_506786.2">
    <property type="nucleotide sequence ID" value="NM_074385.4"/>
</dbReference>
<dbReference type="InterPro" id="IPR017452">
    <property type="entry name" value="GPCR_Rhodpsn_7TM"/>
</dbReference>
<name>O45779_CAEEL</name>
<feature type="transmembrane region" description="Helical" evidence="5">
    <location>
        <begin position="167"/>
        <end position="190"/>
    </location>
</feature>
<feature type="domain" description="G-protein coupled receptors family 1 profile" evidence="6">
    <location>
        <begin position="22"/>
        <end position="194"/>
    </location>
</feature>
<proteinExistence type="predicted"/>
<evidence type="ECO:0000256" key="5">
    <source>
        <dbReference type="SAM" id="Phobius"/>
    </source>
</evidence>
<evidence type="ECO:0000256" key="3">
    <source>
        <dbReference type="ARBA" id="ARBA00022989"/>
    </source>
</evidence>
<dbReference type="WormBase" id="T10H4.9">
    <property type="protein sequence ID" value="CE34596"/>
    <property type="gene ID" value="WBGene00005942"/>
    <property type="gene designation" value="srx-51"/>
</dbReference>
<feature type="transmembrane region" description="Helical" evidence="5">
    <location>
        <begin position="222"/>
        <end position="240"/>
    </location>
</feature>
<dbReference type="CDD" id="cd00637">
    <property type="entry name" value="7tm_classA_rhodopsin-like"/>
    <property type="match status" value="1"/>
</dbReference>
<feature type="transmembrane region" description="Helical" evidence="5">
    <location>
        <begin position="252"/>
        <end position="273"/>
    </location>
</feature>
<dbReference type="KEGG" id="cel:CELE_T10H4.9"/>
<evidence type="ECO:0000256" key="1">
    <source>
        <dbReference type="ARBA" id="ARBA00004370"/>
    </source>
</evidence>
<evidence type="ECO:0000313" key="9">
    <source>
        <dbReference type="WormBase" id="T10H4.9"/>
    </source>
</evidence>
<feature type="transmembrane region" description="Helical" evidence="5">
    <location>
        <begin position="6"/>
        <end position="30"/>
    </location>
</feature>
<protein>
    <submittedName>
        <fullName evidence="7">G-protein coupled receptors family 1 profile domain-containing protein</fullName>
    </submittedName>
</protein>
<reference evidence="7 8" key="1">
    <citation type="journal article" date="1998" name="Science">
        <title>Genome sequence of the nematode C. elegans: a platform for investigating biology.</title>
        <authorList>
            <consortium name="The C. elegans sequencing consortium"/>
            <person name="Sulson J.E."/>
            <person name="Waterston R."/>
        </authorList>
    </citation>
    <scope>NUCLEOTIDE SEQUENCE [LARGE SCALE GENOMIC DNA]</scope>
    <source>
        <strain evidence="7 8">Bristol N2</strain>
    </source>
</reference>
<dbReference type="UCSC" id="T10H4.9">
    <property type="organism name" value="c. elegans"/>
</dbReference>
<comment type="subcellular location">
    <subcellularLocation>
        <location evidence="1">Membrane</location>
    </subcellularLocation>
</comment>
<evidence type="ECO:0000256" key="4">
    <source>
        <dbReference type="ARBA" id="ARBA00023136"/>
    </source>
</evidence>
<dbReference type="GeneID" id="188398"/>
<keyword evidence="3 5" id="KW-1133">Transmembrane helix</keyword>
<evidence type="ECO:0000313" key="8">
    <source>
        <dbReference type="Proteomes" id="UP000001940"/>
    </source>
</evidence>
<dbReference type="Pfam" id="PF10328">
    <property type="entry name" value="7TM_GPCR_Srx"/>
    <property type="match status" value="1"/>
</dbReference>
<dbReference type="FunCoup" id="O45779">
    <property type="interactions" value="6"/>
</dbReference>
<dbReference type="EMBL" id="BX284605">
    <property type="protein sequence ID" value="CAB03338.2"/>
    <property type="molecule type" value="Genomic_DNA"/>
</dbReference>
<dbReference type="Proteomes" id="UP000001940">
    <property type="component" value="Chromosome V"/>
</dbReference>
<dbReference type="PANTHER" id="PTHR23017:SF44">
    <property type="entry name" value="G-PROTEIN COUPLED RECEPTORS FAMILY 1 PROFILE DOMAIN-CONTAINING PROTEIN"/>
    <property type="match status" value="1"/>
</dbReference>
<organism evidence="7 8">
    <name type="scientific">Caenorhabditis elegans</name>
    <dbReference type="NCBI Taxonomy" id="6239"/>
    <lineage>
        <taxon>Eukaryota</taxon>
        <taxon>Metazoa</taxon>
        <taxon>Ecdysozoa</taxon>
        <taxon>Nematoda</taxon>
        <taxon>Chromadorea</taxon>
        <taxon>Rhabditida</taxon>
        <taxon>Rhabditina</taxon>
        <taxon>Rhabditomorpha</taxon>
        <taxon>Rhabditoidea</taxon>
        <taxon>Rhabditidae</taxon>
        <taxon>Peloderinae</taxon>
        <taxon>Caenorhabditis</taxon>
    </lineage>
</organism>
<dbReference type="AlphaFoldDB" id="O45779"/>
<feature type="transmembrane region" description="Helical" evidence="5">
    <location>
        <begin position="51"/>
        <end position="70"/>
    </location>
</feature>
<keyword evidence="4 5" id="KW-0472">Membrane</keyword>
<keyword evidence="8" id="KW-1185">Reference proteome</keyword>
<sequence length="310" mass="34600">MISSDQIAALAIFSISSIGVLANWTVAILIRRLPSLKNSFGMLTTSQSIGDAVISTIFAFLIAPMCFFNLEYLKTYSSVIGHVLIIAYEISTYSHLCISLNRFCAIVAPIKYENIFSIPNTNKLIAFFWASATLPSFYLYVYNDCKFYFADIFWVFTFSDNPVCNTIAWYAGFLKYNSIVISIVIIDVITVSKVRSYKAKVFGISTHSASKSSYEMNFLKQACLQAFVFVCELVTYFLITPKMDPSERWACFVLSTVAWISVHTLDGIITLSFNKEFTNTIFGNAKPTDLSTAAEPAEIPSNVGSTSLRL</sequence>
<dbReference type="PIR" id="T24816">
    <property type="entry name" value="T24816"/>
</dbReference>
<accession>O45779</accession>
<gene>
    <name evidence="7 9" type="primary">srx-51</name>
    <name evidence="7" type="ORF">CELE_T10H4.9</name>
    <name evidence="9" type="ORF">T10H4.9</name>
</gene>
<dbReference type="InParanoid" id="O45779"/>
<dbReference type="eggNOG" id="ENOG502TGX9">
    <property type="taxonomic scope" value="Eukaryota"/>
</dbReference>
<keyword evidence="7" id="KW-0675">Receptor</keyword>